<dbReference type="Pfam" id="PF00696">
    <property type="entry name" value="AA_kinase"/>
    <property type="match status" value="1"/>
</dbReference>
<keyword evidence="8" id="KW-1185">Reference proteome</keyword>
<dbReference type="Gene3D" id="3.40.1160.10">
    <property type="entry name" value="Acetylglutamate kinase-like"/>
    <property type="match status" value="1"/>
</dbReference>
<accession>A0ABT7V3W5</accession>
<feature type="domain" description="Aspartate/glutamate/uridylate kinase" evidence="6">
    <location>
        <begin position="3"/>
        <end position="286"/>
    </location>
</feature>
<comment type="caution">
    <text evidence="7">The sequence shown here is derived from an EMBL/GenBank/DDBJ whole genome shotgun (WGS) entry which is preliminary data.</text>
</comment>
<evidence type="ECO:0000259" key="6">
    <source>
        <dbReference type="Pfam" id="PF00696"/>
    </source>
</evidence>
<dbReference type="SUPFAM" id="SSF53633">
    <property type="entry name" value="Carbamate kinase-like"/>
    <property type="match status" value="1"/>
</dbReference>
<evidence type="ECO:0000256" key="4">
    <source>
        <dbReference type="NCBIfam" id="TIGR00746"/>
    </source>
</evidence>
<keyword evidence="2 5" id="KW-0808">Transferase</keyword>
<reference evidence="7 8" key="3">
    <citation type="submission" date="2023-06" db="EMBL/GenBank/DDBJ databases">
        <authorList>
            <person name="Zeman M."/>
            <person name="Kubasova T."/>
            <person name="Jahodarova E."/>
            <person name="Nykrynova M."/>
            <person name="Rychlik I."/>
        </authorList>
    </citation>
    <scope>NUCLEOTIDE SEQUENCE [LARGE SCALE GENOMIC DNA]</scope>
    <source>
        <strain evidence="7 8">153_Feed</strain>
    </source>
</reference>
<dbReference type="InterPro" id="IPR001048">
    <property type="entry name" value="Asp/Glu/Uridylate_kinase"/>
</dbReference>
<dbReference type="PANTHER" id="PTHR30409:SF1">
    <property type="entry name" value="CARBAMATE KINASE-RELATED"/>
    <property type="match status" value="1"/>
</dbReference>
<dbReference type="NCBIfam" id="TIGR00746">
    <property type="entry name" value="arcC"/>
    <property type="match status" value="1"/>
</dbReference>
<sequence>MSKRIVIALGGNALGKNLPEQMEAVRHTARAIVDLIEQGNEVVVAHGNGPQVGMIQEAMTQLTRFDPEKYIPCPLSVCVAMSQGYIGYDLQNALREEMLNRGIDRGAATVLTQVEVDPDDPAFAHPTKPIGAFMTREEADRMIAERGYEVIEDAGRGFRRVVASPKPVGIVELDTIRSLVETNHVVIACGGGGIPVFPTEGNHLKGAAAVIDKDFAAAKLAEQLNADFLVILTAVEKVAVNFGKPNQEWLDELTPETAQRYIDEGQFAPGSMLPKVEAALAFAQSGPGRSSLITLLERASDGIAGKTGTIVRG</sequence>
<dbReference type="GO" id="GO:0008804">
    <property type="term" value="F:carbamate kinase activity"/>
    <property type="evidence" value="ECO:0007669"/>
    <property type="project" value="UniProtKB-EC"/>
</dbReference>
<reference evidence="7 8" key="2">
    <citation type="submission" date="2023-06" db="EMBL/GenBank/DDBJ databases">
        <title>Identification and characterization of horizontal gene transfer across gut microbiota members of farm animals based on homology search.</title>
        <authorList>
            <person name="Schwarzerova J."/>
            <person name="Nykrynova M."/>
            <person name="Jureckova K."/>
            <person name="Cejkova D."/>
            <person name="Rychlik I."/>
        </authorList>
    </citation>
    <scope>NUCLEOTIDE SEQUENCE [LARGE SCALE GENOMIC DNA]</scope>
    <source>
        <strain evidence="7 8">153_Feed</strain>
    </source>
</reference>
<dbReference type="NCBIfam" id="NF009007">
    <property type="entry name" value="PRK12352.1"/>
    <property type="match status" value="1"/>
</dbReference>
<protein>
    <recommendedName>
        <fullName evidence="4 5">Carbamate kinase</fullName>
    </recommendedName>
</protein>
<dbReference type="InterPro" id="IPR036393">
    <property type="entry name" value="AceGlu_kinase-like_sf"/>
</dbReference>
<evidence type="ECO:0000256" key="5">
    <source>
        <dbReference type="PIRNR" id="PIRNR000723"/>
    </source>
</evidence>
<gene>
    <name evidence="7" type="primary">arcC</name>
    <name evidence="7" type="ORF">QUW25_06380</name>
</gene>
<dbReference type="EMBL" id="JAUDEA010000008">
    <property type="protein sequence ID" value="MDM8271293.1"/>
    <property type="molecule type" value="Genomic_DNA"/>
</dbReference>
<dbReference type="InterPro" id="IPR003964">
    <property type="entry name" value="Carb_kinase"/>
</dbReference>
<keyword evidence="3 5" id="KW-0418">Kinase</keyword>
<dbReference type="RefSeq" id="WP_289511377.1">
    <property type="nucleotide sequence ID" value="NZ_JAUDEA010000008.1"/>
</dbReference>
<name>A0ABT7V3W5_9ACTN</name>
<evidence type="ECO:0000313" key="8">
    <source>
        <dbReference type="Proteomes" id="UP001529256"/>
    </source>
</evidence>
<dbReference type="Proteomes" id="UP001529256">
    <property type="component" value="Unassembled WGS sequence"/>
</dbReference>
<dbReference type="PANTHER" id="PTHR30409">
    <property type="entry name" value="CARBAMATE KINASE"/>
    <property type="match status" value="1"/>
</dbReference>
<evidence type="ECO:0000256" key="1">
    <source>
        <dbReference type="ARBA" id="ARBA00011066"/>
    </source>
</evidence>
<evidence type="ECO:0000256" key="3">
    <source>
        <dbReference type="ARBA" id="ARBA00022777"/>
    </source>
</evidence>
<dbReference type="CDD" id="cd04235">
    <property type="entry name" value="AAK_CK"/>
    <property type="match status" value="1"/>
</dbReference>
<evidence type="ECO:0000256" key="2">
    <source>
        <dbReference type="ARBA" id="ARBA00022679"/>
    </source>
</evidence>
<dbReference type="PIRSF" id="PIRSF000723">
    <property type="entry name" value="Carbamate_kin"/>
    <property type="match status" value="1"/>
</dbReference>
<comment type="similarity">
    <text evidence="1 5">Belongs to the carbamate kinase family.</text>
</comment>
<dbReference type="PRINTS" id="PR01469">
    <property type="entry name" value="CARBMTKINASE"/>
</dbReference>
<organism evidence="7 8">
    <name type="scientific">Thermophilibacter provencensis</name>
    <dbReference type="NCBI Taxonomy" id="1852386"/>
    <lineage>
        <taxon>Bacteria</taxon>
        <taxon>Bacillati</taxon>
        <taxon>Actinomycetota</taxon>
        <taxon>Coriobacteriia</taxon>
        <taxon>Coriobacteriales</taxon>
        <taxon>Atopobiaceae</taxon>
        <taxon>Thermophilibacter</taxon>
    </lineage>
</organism>
<reference evidence="8" key="1">
    <citation type="submission" date="2023-06" db="EMBL/GenBank/DDBJ databases">
        <title>Identification and characterization of horizontal gene transfer across gut microbiota members of farm animals based on homology search.</title>
        <authorList>
            <person name="Zeman M."/>
            <person name="Kubasova T."/>
            <person name="Jahodarova E."/>
            <person name="Nykrynova M."/>
            <person name="Rychlik I."/>
        </authorList>
    </citation>
    <scope>NUCLEOTIDE SEQUENCE [LARGE SCALE GENOMIC DNA]</scope>
    <source>
        <strain evidence="8">153_Feed</strain>
    </source>
</reference>
<evidence type="ECO:0000313" key="7">
    <source>
        <dbReference type="EMBL" id="MDM8271293.1"/>
    </source>
</evidence>
<proteinExistence type="inferred from homology"/>